<feature type="compositionally biased region" description="Basic and acidic residues" evidence="1">
    <location>
        <begin position="1"/>
        <end position="13"/>
    </location>
</feature>
<comment type="caution">
    <text evidence="4">The sequence shown here is derived from an EMBL/GenBank/DDBJ whole genome shotgun (WGS) entry which is preliminary data.</text>
</comment>
<keyword evidence="5" id="KW-1185">Reference proteome</keyword>
<feature type="domain" description="SaeA fourth Fn3-like" evidence="3">
    <location>
        <begin position="710"/>
        <end position="783"/>
    </location>
</feature>
<sequence>MNFDDHYKREVLEPARNAGDQPPEDLRVRYQLRDPLSPQDVAAQVKLVRQCWRRARGQLKYRKLIDRLEAEHRELAPVFAAAERGDAGPLRARLRGGTERTERRRSDARARLLDAAGPLRLLSPGDLEAIARSSGFARAELESFLTTERVEVREPDPLPASAPYQGYLKARESLAVLGHRHLADFLFGARLTGPMRVMGGFQAPGVRLDASVVASVSADWARRPRDTSSTNAETVLAALRSALGGDTGDGARLAELVRYDLVDRLRERHRQRASERALLRYAVDGLGIEPGEARRLVFAVLRESGPAGGLAGRLRELLDAGAVHAAALLADSALPAAGEAERAGAQSAARREAESAEVLAAEARERLSTAVRLRDEAVECPDPDRAWRLLADALHLVRDLPGAEDHQRRLPPRPVAEAAATVDAGGTAVRLSWSESPSKVGDIGYRVVRRRGRPPRDSADGEIIASSGTGAYDGRPPVNVPLFYAIIARRGDTAAAPAVAGPVLVRPEPAEVELVAGDGVVTGRWRCPPAAARVLVTRDEASVDLPRVVVRADREGFRDAVRNGTTYHYRVAAVYLDESGREVTTPGVRVSASPSAPPEPVAGFTLEPDPGEAGRLLLGFDPPRRGTTEFVLLAGPPPWPHGTVVPLAEVRRAGRAVPATPTANGLAVRPGASGVLLAVTVSGEAAAVGTHRRHVNLPPPSNVVARRHGATVHVGFDWPPDVAEVELTYQVGGSDPRRTLITRAAYEAQGGVRLAAPETRQVDVLVASSGMGGEARVVGAPVPVMVSPRSLVDYDLRLTGPPWRRTLVVALRSEEPVRVPRLLLVLREGRVMPQHPGDGDTVASWDELEVPVELSLPHPRRAGSFWLRCFAADDEIELSDPPVRRLQMKG</sequence>
<organism evidence="4 5">
    <name type="scientific">Actinomadura alba</name>
    <dbReference type="NCBI Taxonomy" id="406431"/>
    <lineage>
        <taxon>Bacteria</taxon>
        <taxon>Bacillati</taxon>
        <taxon>Actinomycetota</taxon>
        <taxon>Actinomycetes</taxon>
        <taxon>Streptosporangiales</taxon>
        <taxon>Thermomonosporaceae</taxon>
        <taxon>Actinomadura</taxon>
    </lineage>
</organism>
<accession>A0ABR7LTF6</accession>
<dbReference type="Pfam" id="PF25835">
    <property type="entry name" value="Fn3_SaeA_5th"/>
    <property type="match status" value="1"/>
</dbReference>
<evidence type="ECO:0000259" key="3">
    <source>
        <dbReference type="Pfam" id="PF25835"/>
    </source>
</evidence>
<evidence type="ECO:0000256" key="1">
    <source>
        <dbReference type="SAM" id="MobiDB-lite"/>
    </source>
</evidence>
<dbReference type="EMBL" id="JABVEC010000017">
    <property type="protein sequence ID" value="MBC6468139.1"/>
    <property type="molecule type" value="Genomic_DNA"/>
</dbReference>
<reference evidence="4 5" key="1">
    <citation type="submission" date="2020-06" db="EMBL/GenBank/DDBJ databases">
        <title>Actinomadura xiongansis sp. nov., isolated from soil of Baiyangdian.</title>
        <authorList>
            <person name="Zhang X."/>
        </authorList>
    </citation>
    <scope>NUCLEOTIDE SEQUENCE [LARGE SCALE GENOMIC DNA]</scope>
    <source>
        <strain evidence="4 5">HBUM206468</strain>
    </source>
</reference>
<dbReference type="InterPro" id="IPR058694">
    <property type="entry name" value="Fn3_SaeA_4th"/>
</dbReference>
<evidence type="ECO:0000313" key="5">
    <source>
        <dbReference type="Proteomes" id="UP000805614"/>
    </source>
</evidence>
<dbReference type="Pfam" id="PF25832">
    <property type="entry name" value="Fn3_SaeA_2nd"/>
    <property type="match status" value="1"/>
</dbReference>
<dbReference type="InterPro" id="IPR058691">
    <property type="entry name" value="Fn3_SaeA_1st"/>
</dbReference>
<evidence type="ECO:0000259" key="2">
    <source>
        <dbReference type="Pfam" id="PF25832"/>
    </source>
</evidence>
<evidence type="ECO:0008006" key="6">
    <source>
        <dbReference type="Google" id="ProtNLM"/>
    </source>
</evidence>
<dbReference type="Proteomes" id="UP000805614">
    <property type="component" value="Unassembled WGS sequence"/>
</dbReference>
<gene>
    <name evidence="4" type="ORF">HKK74_21965</name>
</gene>
<feature type="region of interest" description="Disordered" evidence="1">
    <location>
        <begin position="1"/>
        <end position="24"/>
    </location>
</feature>
<protein>
    <recommendedName>
        <fullName evidence="6">Fibronectin type-III domain-containing protein</fullName>
    </recommendedName>
</protein>
<proteinExistence type="predicted"/>
<name>A0ABR7LTF6_9ACTN</name>
<feature type="domain" description="SaeA first Fn3-like" evidence="2">
    <location>
        <begin position="420"/>
        <end position="505"/>
    </location>
</feature>
<evidence type="ECO:0000313" key="4">
    <source>
        <dbReference type="EMBL" id="MBC6468139.1"/>
    </source>
</evidence>